<protein>
    <submittedName>
        <fullName evidence="2">Class I adenylate-forming enzyme family protein</fullName>
    </submittedName>
</protein>
<dbReference type="Gene3D" id="3.40.50.12780">
    <property type="entry name" value="N-terminal domain of ligase-like"/>
    <property type="match status" value="1"/>
</dbReference>
<dbReference type="InterPro" id="IPR000873">
    <property type="entry name" value="AMP-dep_synth/lig_dom"/>
</dbReference>
<feature type="domain" description="AMP-dependent synthetase/ligase" evidence="1">
    <location>
        <begin position="17"/>
        <end position="383"/>
    </location>
</feature>
<accession>A0AB39Y4W0</accession>
<dbReference type="InterPro" id="IPR042099">
    <property type="entry name" value="ANL_N_sf"/>
</dbReference>
<dbReference type="RefSeq" id="WP_136226010.1">
    <property type="nucleotide sequence ID" value="NZ_CP165727.1"/>
</dbReference>
<dbReference type="PANTHER" id="PTHR43767">
    <property type="entry name" value="LONG-CHAIN-FATTY-ACID--COA LIGASE"/>
    <property type="match status" value="1"/>
</dbReference>
<name>A0AB39Y4W0_9ACTN</name>
<dbReference type="AlphaFoldDB" id="A0AB39Y4W0"/>
<dbReference type="SUPFAM" id="SSF56801">
    <property type="entry name" value="Acetyl-CoA synthetase-like"/>
    <property type="match status" value="1"/>
</dbReference>
<evidence type="ECO:0000313" key="2">
    <source>
        <dbReference type="EMBL" id="XDV65075.1"/>
    </source>
</evidence>
<dbReference type="PANTHER" id="PTHR43767:SF1">
    <property type="entry name" value="NONRIBOSOMAL PEPTIDE SYNTHASE PES1 (EUROFUNG)-RELATED"/>
    <property type="match status" value="1"/>
</dbReference>
<reference evidence="2" key="1">
    <citation type="submission" date="2024-08" db="EMBL/GenBank/DDBJ databases">
        <authorList>
            <person name="Yu S.T."/>
        </authorList>
    </citation>
    <scope>NUCLEOTIDE SEQUENCE</scope>
    <source>
        <strain evidence="2">R33</strain>
    </source>
</reference>
<sequence length="533" mass="58144">MILQRIGNKGIRLGTLFERAARKHPSNVVILDHDLDIAPGLGRRATVAEVADLIDDMASRLWAADVRPGRRVVVYKSDGFDITLLACAVARIGAVPVLLSPKLDGETVAELVRRTDQPYLLTDQNKLETELPSSVFQEAGQVLLTSGSYEDATELASLAGVPRVPAVTMPPEHPTLITHTSGTTGTPKLAVHTGATLEARYRPQAAITKPLIPGRETIAMHVSFVHSRLITALAISLFRGFPIVVLADSDPKQAADLFARLRPGILEAHPNSFMEWEEMADDPRRPLANVKLFSSTFDAIHPRTVQRLLGATKRKAPVFGQLYGQSEIGPAVARSFSKRRGLDADGRCVGMPFPGMTDVRVVSRNGLPPSETNPGFIEVKSDGRIVTYLGEQERYDKQVNDGWWRMGDVGYRTKWGCVHLLDREVDLIEGFGSTLAAEDTLFTRLDELAEVIIIPDESGRAVPVVCTKDDKPLDAEAWKAAVAGLPPMAEPVQWRQSELPQTATTKIKRLELARLLTAGATAGATADRTEENV</sequence>
<proteinExistence type="predicted"/>
<dbReference type="InterPro" id="IPR020845">
    <property type="entry name" value="AMP-binding_CS"/>
</dbReference>
<dbReference type="InterPro" id="IPR050237">
    <property type="entry name" value="ATP-dep_AMP-bd_enzyme"/>
</dbReference>
<dbReference type="PROSITE" id="PS00455">
    <property type="entry name" value="AMP_BINDING"/>
    <property type="match status" value="1"/>
</dbReference>
<organism evidence="2">
    <name type="scientific">Streptomyces sp. R33</name>
    <dbReference type="NCBI Taxonomy" id="3238629"/>
    <lineage>
        <taxon>Bacteria</taxon>
        <taxon>Bacillati</taxon>
        <taxon>Actinomycetota</taxon>
        <taxon>Actinomycetes</taxon>
        <taxon>Kitasatosporales</taxon>
        <taxon>Streptomycetaceae</taxon>
        <taxon>Streptomyces</taxon>
    </lineage>
</organism>
<gene>
    <name evidence="2" type="ORF">AB5J51_20030</name>
</gene>
<dbReference type="EMBL" id="CP165727">
    <property type="protein sequence ID" value="XDV65075.1"/>
    <property type="molecule type" value="Genomic_DNA"/>
</dbReference>
<evidence type="ECO:0000259" key="1">
    <source>
        <dbReference type="Pfam" id="PF00501"/>
    </source>
</evidence>
<dbReference type="Pfam" id="PF00501">
    <property type="entry name" value="AMP-binding"/>
    <property type="match status" value="1"/>
</dbReference>